<reference evidence="16 17" key="1">
    <citation type="submission" date="2018-08" db="EMBL/GenBank/DDBJ databases">
        <title>Thalassotalea euphylliae genome.</title>
        <authorList>
            <person name="Summers S."/>
            <person name="Rice S.A."/>
            <person name="Freckelton M.L."/>
            <person name="Nedved B.T."/>
            <person name="Hadfield M.G."/>
        </authorList>
    </citation>
    <scope>NUCLEOTIDE SEQUENCE [LARGE SCALE GENOMIC DNA]</scope>
    <source>
        <strain evidence="16 17">H1</strain>
    </source>
</reference>
<organism evidence="16 17">
    <name type="scientific">Thalassotalea euphylliae</name>
    <dbReference type="NCBI Taxonomy" id="1655234"/>
    <lineage>
        <taxon>Bacteria</taxon>
        <taxon>Pseudomonadati</taxon>
        <taxon>Pseudomonadota</taxon>
        <taxon>Gammaproteobacteria</taxon>
        <taxon>Alteromonadales</taxon>
        <taxon>Colwelliaceae</taxon>
        <taxon>Thalassotalea</taxon>
    </lineage>
</organism>
<evidence type="ECO:0000313" key="16">
    <source>
        <dbReference type="EMBL" id="REL27619.1"/>
    </source>
</evidence>
<comment type="subcellular location">
    <subcellularLocation>
        <location evidence="1 11">Cell outer membrane</location>
        <topology evidence="1 11">Multi-pass membrane protein</topology>
    </subcellularLocation>
</comment>
<dbReference type="Gene3D" id="2.40.170.20">
    <property type="entry name" value="TonB-dependent receptor, beta-barrel domain"/>
    <property type="match status" value="1"/>
</dbReference>
<dbReference type="InterPro" id="IPR039426">
    <property type="entry name" value="TonB-dep_rcpt-like"/>
</dbReference>
<evidence type="ECO:0000256" key="12">
    <source>
        <dbReference type="RuleBase" id="RU003357"/>
    </source>
</evidence>
<dbReference type="EMBL" id="QUOU01000001">
    <property type="protein sequence ID" value="REL27619.1"/>
    <property type="molecule type" value="Genomic_DNA"/>
</dbReference>
<keyword evidence="10 11" id="KW-0998">Cell outer membrane</keyword>
<evidence type="ECO:0000256" key="6">
    <source>
        <dbReference type="ARBA" id="ARBA00023004"/>
    </source>
</evidence>
<evidence type="ECO:0000256" key="8">
    <source>
        <dbReference type="ARBA" id="ARBA00023077"/>
    </source>
</evidence>
<dbReference type="SUPFAM" id="SSF56935">
    <property type="entry name" value="Porins"/>
    <property type="match status" value="1"/>
</dbReference>
<dbReference type="GO" id="GO:0009279">
    <property type="term" value="C:cell outer membrane"/>
    <property type="evidence" value="ECO:0007669"/>
    <property type="project" value="UniProtKB-SubCell"/>
</dbReference>
<keyword evidence="4" id="KW-0410">Iron transport</keyword>
<keyword evidence="9 11" id="KW-0472">Membrane</keyword>
<evidence type="ECO:0000256" key="2">
    <source>
        <dbReference type="ARBA" id="ARBA00022448"/>
    </source>
</evidence>
<dbReference type="Proteomes" id="UP000256478">
    <property type="component" value="Unassembled WGS sequence"/>
</dbReference>
<name>A0A3E0TT16_9GAMM</name>
<dbReference type="Pfam" id="PF00593">
    <property type="entry name" value="TonB_dep_Rec_b-barrel"/>
    <property type="match status" value="1"/>
</dbReference>
<evidence type="ECO:0000256" key="1">
    <source>
        <dbReference type="ARBA" id="ARBA00004571"/>
    </source>
</evidence>
<dbReference type="RefSeq" id="WP_116008692.1">
    <property type="nucleotide sequence ID" value="NZ_QUOU01000001.1"/>
</dbReference>
<evidence type="ECO:0000256" key="5">
    <source>
        <dbReference type="ARBA" id="ARBA00022692"/>
    </source>
</evidence>
<comment type="caution">
    <text evidence="16">The sequence shown here is derived from an EMBL/GenBank/DDBJ whole genome shotgun (WGS) entry which is preliminary data.</text>
</comment>
<keyword evidence="6" id="KW-0408">Iron</keyword>
<dbReference type="OrthoDB" id="127311at2"/>
<gene>
    <name evidence="16" type="ORF">DXX93_14350</name>
</gene>
<dbReference type="GO" id="GO:0006826">
    <property type="term" value="P:iron ion transport"/>
    <property type="evidence" value="ECO:0007669"/>
    <property type="project" value="UniProtKB-KW"/>
</dbReference>
<dbReference type="AlphaFoldDB" id="A0A3E0TT16"/>
<keyword evidence="7" id="KW-0406">Ion transport</keyword>
<comment type="similarity">
    <text evidence="11 12">Belongs to the TonB-dependent receptor family.</text>
</comment>
<evidence type="ECO:0000259" key="14">
    <source>
        <dbReference type="Pfam" id="PF00593"/>
    </source>
</evidence>
<keyword evidence="2 11" id="KW-0813">Transport</keyword>
<keyword evidence="13" id="KW-0732">Signal</keyword>
<evidence type="ECO:0000259" key="15">
    <source>
        <dbReference type="Pfam" id="PF07715"/>
    </source>
</evidence>
<evidence type="ECO:0000313" key="17">
    <source>
        <dbReference type="Proteomes" id="UP000256478"/>
    </source>
</evidence>
<evidence type="ECO:0000256" key="13">
    <source>
        <dbReference type="SAM" id="SignalP"/>
    </source>
</evidence>
<evidence type="ECO:0000256" key="11">
    <source>
        <dbReference type="PROSITE-ProRule" id="PRU01360"/>
    </source>
</evidence>
<evidence type="ECO:0000256" key="10">
    <source>
        <dbReference type="ARBA" id="ARBA00023237"/>
    </source>
</evidence>
<feature type="chain" id="PRO_5017763399" evidence="13">
    <location>
        <begin position="32"/>
        <end position="767"/>
    </location>
</feature>
<keyword evidence="16" id="KW-0675">Receptor</keyword>
<accession>A0A3E0TT16</accession>
<evidence type="ECO:0000256" key="7">
    <source>
        <dbReference type="ARBA" id="ARBA00023065"/>
    </source>
</evidence>
<keyword evidence="5 11" id="KW-0812">Transmembrane</keyword>
<sequence length="767" mass="84025">MSTELSRFKRLPIATAIMASLATSAVSTVHAEVLDDLDDAGIEEIIIVAEKRNESLQDVSQAVTAVTGEDLLDKNILSFVDLSAIAPGVNVAKNEGFKTIISIRGVGNEANQNIVANPSVSYHMDGIYIASPFALQTDFIDVELIEVLRGPQGTLFGQNSTGGAINVISKRPELGETNGKFDYTFGEHNLSQLRGSVNIPLGETAALRTSVSKYDRDGFSKNVLNGQELDDADNLTIKTDFFWQATDNTSLRLIGQYFEADSNGAAIKGIDDPTPGARNLAQDTASKFELDSKLVGLIVESDLGFATAKYLGSWQEDEIMVQRDNDRHAFSTNPEYTISAFLPEINKVETFTHEINLISNEPAFGKLDWIVGAFYLDTDIEVTIREELDTNGNGVLDGYVPAFPDVFAGDVGFISDATPSRESLSIYGQTTYSFSDITRLITGLRYTKDDVESAVSNFFAPEPTLIEASVEEVTGRVAVEYDISDDIMVYGSYTRGFKPGGSNLTFGFEPGEFDFVSGAVDNSAPLVFPTFENETINAYEIGIKAELLDNRLRTNLATFFYDYENLQFQATDPNAFQGGVANIPEAEITGAELELIALLTDDLILDVKMSALDSEITQDYFALDNVVADGLGFAPGDDVLRSELAENVKGNELAKAPGFTMDASLEYTTNIATHEFRSVLQYTYRGDFEQRIFNNPAIDQVSSYEVVNLRFSLDLDDDAWGFDVMATNLFDKDGVNSRMSDVFGVNATGVELIAPRQVMARVRYSFY</sequence>
<feature type="domain" description="TonB-dependent receptor plug" evidence="15">
    <location>
        <begin position="56"/>
        <end position="164"/>
    </location>
</feature>
<dbReference type="InterPro" id="IPR000531">
    <property type="entry name" value="Beta-barrel_TonB"/>
</dbReference>
<dbReference type="PANTHER" id="PTHR32552:SF81">
    <property type="entry name" value="TONB-DEPENDENT OUTER MEMBRANE RECEPTOR"/>
    <property type="match status" value="1"/>
</dbReference>
<keyword evidence="3 11" id="KW-1134">Transmembrane beta strand</keyword>
<evidence type="ECO:0000256" key="3">
    <source>
        <dbReference type="ARBA" id="ARBA00022452"/>
    </source>
</evidence>
<feature type="domain" description="TonB-dependent receptor-like beta-barrel" evidence="14">
    <location>
        <begin position="394"/>
        <end position="729"/>
    </location>
</feature>
<proteinExistence type="inferred from homology"/>
<dbReference type="PROSITE" id="PS52016">
    <property type="entry name" value="TONB_DEPENDENT_REC_3"/>
    <property type="match status" value="1"/>
</dbReference>
<feature type="signal peptide" evidence="13">
    <location>
        <begin position="1"/>
        <end position="31"/>
    </location>
</feature>
<evidence type="ECO:0000256" key="4">
    <source>
        <dbReference type="ARBA" id="ARBA00022496"/>
    </source>
</evidence>
<dbReference type="InterPro" id="IPR036942">
    <property type="entry name" value="Beta-barrel_TonB_sf"/>
</dbReference>
<keyword evidence="8 12" id="KW-0798">TonB box</keyword>
<dbReference type="Pfam" id="PF07715">
    <property type="entry name" value="Plug"/>
    <property type="match status" value="1"/>
</dbReference>
<protein>
    <submittedName>
        <fullName evidence="16">TonB-dependent receptor</fullName>
    </submittedName>
</protein>
<dbReference type="PANTHER" id="PTHR32552">
    <property type="entry name" value="FERRICHROME IRON RECEPTOR-RELATED"/>
    <property type="match status" value="1"/>
</dbReference>
<evidence type="ECO:0000256" key="9">
    <source>
        <dbReference type="ARBA" id="ARBA00023136"/>
    </source>
</evidence>
<dbReference type="InterPro" id="IPR012910">
    <property type="entry name" value="Plug_dom"/>
</dbReference>